<evidence type="ECO:0000313" key="1">
    <source>
        <dbReference type="EMBL" id="CAB9522612.1"/>
    </source>
</evidence>
<comment type="caution">
    <text evidence="1">The sequence shown here is derived from an EMBL/GenBank/DDBJ whole genome shotgun (WGS) entry which is preliminary data.</text>
</comment>
<reference evidence="1" key="1">
    <citation type="submission" date="2020-06" db="EMBL/GenBank/DDBJ databases">
        <authorList>
            <consortium name="Plant Systems Biology data submission"/>
        </authorList>
    </citation>
    <scope>NUCLEOTIDE SEQUENCE</scope>
    <source>
        <strain evidence="1">D6</strain>
    </source>
</reference>
<protein>
    <submittedName>
        <fullName evidence="1">Uncharacterized protein</fullName>
    </submittedName>
</protein>
<organism evidence="1 2">
    <name type="scientific">Seminavis robusta</name>
    <dbReference type="NCBI Taxonomy" id="568900"/>
    <lineage>
        <taxon>Eukaryota</taxon>
        <taxon>Sar</taxon>
        <taxon>Stramenopiles</taxon>
        <taxon>Ochrophyta</taxon>
        <taxon>Bacillariophyta</taxon>
        <taxon>Bacillariophyceae</taxon>
        <taxon>Bacillariophycidae</taxon>
        <taxon>Naviculales</taxon>
        <taxon>Naviculaceae</taxon>
        <taxon>Seminavis</taxon>
    </lineage>
</organism>
<gene>
    <name evidence="1" type="ORF">SEMRO_1323_G262670.1</name>
</gene>
<dbReference type="Proteomes" id="UP001153069">
    <property type="component" value="Unassembled WGS sequence"/>
</dbReference>
<keyword evidence="2" id="KW-1185">Reference proteome</keyword>
<dbReference type="EMBL" id="CAICTM010001321">
    <property type="protein sequence ID" value="CAB9522612.1"/>
    <property type="molecule type" value="Genomic_DNA"/>
</dbReference>
<sequence>MAASSTTASTMSSLQDELTPMKNVRFNDTIELVQHHDDDNVEETTEVDDHTLWFSVQEVASFREDTIRIVQAVRANQQQAQAEEEELCTRGLEKKLLQRPPPNFVKRVLALQAKQRRSGIKNPATGLQLFSEACSKWARKRAVQLAAEDEFEAYQIFMAGLRKQESYNVNDDDDDEDDDDFDADYYGDEEFDFCTEGEFVHDVYDYKHDPTEDETEYDDSDVYDNLLVSMVDDDGLEREDEFDMGIITPAVR</sequence>
<evidence type="ECO:0000313" key="2">
    <source>
        <dbReference type="Proteomes" id="UP001153069"/>
    </source>
</evidence>
<proteinExistence type="predicted"/>
<accession>A0A9N8HRH6</accession>
<dbReference type="AlphaFoldDB" id="A0A9N8HRH6"/>
<name>A0A9N8HRH6_9STRA</name>